<evidence type="ECO:0000256" key="3">
    <source>
        <dbReference type="SAM" id="SignalP"/>
    </source>
</evidence>
<dbReference type="EMBL" id="JBHUMQ010000003">
    <property type="protein sequence ID" value="MFD2692432.1"/>
    <property type="molecule type" value="Genomic_DNA"/>
</dbReference>
<dbReference type="InterPro" id="IPR005770">
    <property type="entry name" value="PhnD"/>
</dbReference>
<organism evidence="4 5">
    <name type="scientific">Sporolactobacillus shoreicorticis</name>
    <dbReference type="NCBI Taxonomy" id="1923877"/>
    <lineage>
        <taxon>Bacteria</taxon>
        <taxon>Bacillati</taxon>
        <taxon>Bacillota</taxon>
        <taxon>Bacilli</taxon>
        <taxon>Bacillales</taxon>
        <taxon>Sporolactobacillaceae</taxon>
        <taxon>Sporolactobacillus</taxon>
    </lineage>
</organism>
<protein>
    <submittedName>
        <fullName evidence="4">Phosphate/phosphite/phosphonate ABC transporter substrate-binding protein</fullName>
    </submittedName>
</protein>
<feature type="chain" id="PRO_5046676566" evidence="3">
    <location>
        <begin position="25"/>
        <end position="300"/>
    </location>
</feature>
<evidence type="ECO:0000256" key="2">
    <source>
        <dbReference type="ARBA" id="ARBA00022729"/>
    </source>
</evidence>
<sequence>MNKLTKKITAVFALFILVLSGCSAQSNSPSKSAAQSQNTNEPSKIRFVDTGAEGMEELKREFGPFKEALSKATNKKVDFFSISSRTAASTAMEFNQVDLVLAGGGDYVTMQAKSDVKPVVAITRPGYRSVIIVKADSKIKSVEDLKGKNVAMKDIGSLSGHIGPINMLQEHGLDINKDVKLLMLGETFVEAFKAGETDALASAKTRYDELVEKEGKGKYRILEESEDLPNDLFVASAKLSDSYITKLKKQMLDNQEKLLKSMLITGEHDIYKQSKLIDVVDSDYDSVRSTFKALGMDVKS</sequence>
<keyword evidence="5" id="KW-1185">Reference proteome</keyword>
<evidence type="ECO:0000256" key="1">
    <source>
        <dbReference type="ARBA" id="ARBA00007162"/>
    </source>
</evidence>
<dbReference type="SUPFAM" id="SSF53850">
    <property type="entry name" value="Periplasmic binding protein-like II"/>
    <property type="match status" value="1"/>
</dbReference>
<comment type="similarity">
    <text evidence="1">Belongs to the phosphate/phosphite/phosphonate binding protein family.</text>
</comment>
<proteinExistence type="inferred from homology"/>
<gene>
    <name evidence="4" type="primary">phnD</name>
    <name evidence="4" type="ORF">ACFSUE_02070</name>
</gene>
<feature type="signal peptide" evidence="3">
    <location>
        <begin position="1"/>
        <end position="24"/>
    </location>
</feature>
<dbReference type="Proteomes" id="UP001597399">
    <property type="component" value="Unassembled WGS sequence"/>
</dbReference>
<dbReference type="PROSITE" id="PS51257">
    <property type="entry name" value="PROKAR_LIPOPROTEIN"/>
    <property type="match status" value="1"/>
</dbReference>
<dbReference type="RefSeq" id="WP_253059498.1">
    <property type="nucleotide sequence ID" value="NZ_JAMXWM010000004.1"/>
</dbReference>
<dbReference type="NCBIfam" id="TIGR01098">
    <property type="entry name" value="3A0109s03R"/>
    <property type="match status" value="1"/>
</dbReference>
<comment type="caution">
    <text evidence="4">The sequence shown here is derived from an EMBL/GenBank/DDBJ whole genome shotgun (WGS) entry which is preliminary data.</text>
</comment>
<dbReference type="PANTHER" id="PTHR35841:SF1">
    <property type="entry name" value="PHOSPHONATES-BINDING PERIPLASMIC PROTEIN"/>
    <property type="match status" value="1"/>
</dbReference>
<name>A0ABW5RZU8_9BACL</name>
<evidence type="ECO:0000313" key="5">
    <source>
        <dbReference type="Proteomes" id="UP001597399"/>
    </source>
</evidence>
<accession>A0ABW5RZU8</accession>
<reference evidence="5" key="1">
    <citation type="journal article" date="2019" name="Int. J. Syst. Evol. Microbiol.">
        <title>The Global Catalogue of Microorganisms (GCM) 10K type strain sequencing project: providing services to taxonomists for standard genome sequencing and annotation.</title>
        <authorList>
            <consortium name="The Broad Institute Genomics Platform"/>
            <consortium name="The Broad Institute Genome Sequencing Center for Infectious Disease"/>
            <person name="Wu L."/>
            <person name="Ma J."/>
        </authorList>
    </citation>
    <scope>NUCLEOTIDE SEQUENCE [LARGE SCALE GENOMIC DNA]</scope>
    <source>
        <strain evidence="5">TISTR 2466</strain>
    </source>
</reference>
<dbReference type="Pfam" id="PF12974">
    <property type="entry name" value="Phosphonate-bd"/>
    <property type="match status" value="1"/>
</dbReference>
<evidence type="ECO:0000313" key="4">
    <source>
        <dbReference type="EMBL" id="MFD2692432.1"/>
    </source>
</evidence>
<dbReference type="PANTHER" id="PTHR35841">
    <property type="entry name" value="PHOSPHONATES-BINDING PERIPLASMIC PROTEIN"/>
    <property type="match status" value="1"/>
</dbReference>
<dbReference type="Gene3D" id="3.40.190.10">
    <property type="entry name" value="Periplasmic binding protein-like II"/>
    <property type="match status" value="2"/>
</dbReference>
<keyword evidence="2 3" id="KW-0732">Signal</keyword>